<sequence length="170" mass="19290">MRKPEPDNQKRELGVIQATIDDANLLSHSRSMRAQAQEMGLENYCRRLAEHGLGAQSAWKIVRLRFERPSYRTFLTTFHAARRAAERAELIEATVMKTGVDGAALPPGGWPVVTAEGRRLRAFVIGRFRTLNTPCLQVGDVIYVRPHPSDPERCSIDLQQSPVKWKRRQS</sequence>
<dbReference type="RefSeq" id="WP_105335585.1">
    <property type="nucleotide sequence ID" value="NZ_PUHZ01000012.1"/>
</dbReference>
<organism evidence="1 2">
    <name type="scientific">Blastopirellula marina</name>
    <dbReference type="NCBI Taxonomy" id="124"/>
    <lineage>
        <taxon>Bacteria</taxon>
        <taxon>Pseudomonadati</taxon>
        <taxon>Planctomycetota</taxon>
        <taxon>Planctomycetia</taxon>
        <taxon>Pirellulales</taxon>
        <taxon>Pirellulaceae</taxon>
        <taxon>Blastopirellula</taxon>
    </lineage>
</organism>
<gene>
    <name evidence="1" type="ORF">C5Y93_11555</name>
</gene>
<protein>
    <submittedName>
        <fullName evidence="1">Uncharacterized protein</fullName>
    </submittedName>
</protein>
<proteinExistence type="predicted"/>
<evidence type="ECO:0000313" key="2">
    <source>
        <dbReference type="Proteomes" id="UP000237819"/>
    </source>
</evidence>
<dbReference type="EMBL" id="PUHZ01000012">
    <property type="protein sequence ID" value="PQO45885.1"/>
    <property type="molecule type" value="Genomic_DNA"/>
</dbReference>
<evidence type="ECO:0000313" key="1">
    <source>
        <dbReference type="EMBL" id="PQO45885.1"/>
    </source>
</evidence>
<accession>A0A2S8GN82</accession>
<reference evidence="1 2" key="1">
    <citation type="submission" date="2018-02" db="EMBL/GenBank/DDBJ databases">
        <title>Comparative genomes isolates from brazilian mangrove.</title>
        <authorList>
            <person name="Araujo J.E."/>
            <person name="Taketani R.G."/>
            <person name="Silva M.C.P."/>
            <person name="Loureco M.V."/>
            <person name="Andreote F.D."/>
        </authorList>
    </citation>
    <scope>NUCLEOTIDE SEQUENCE [LARGE SCALE GENOMIC DNA]</scope>
    <source>
        <strain evidence="1 2">Nap-Phe MGV</strain>
    </source>
</reference>
<name>A0A2S8GN82_9BACT</name>
<dbReference type="Proteomes" id="UP000237819">
    <property type="component" value="Unassembled WGS sequence"/>
</dbReference>
<comment type="caution">
    <text evidence="1">The sequence shown here is derived from an EMBL/GenBank/DDBJ whole genome shotgun (WGS) entry which is preliminary data.</text>
</comment>
<dbReference type="AlphaFoldDB" id="A0A2S8GN82"/>